<dbReference type="Pfam" id="PF03055">
    <property type="entry name" value="RPE65"/>
    <property type="match status" value="1"/>
</dbReference>
<dbReference type="EMBL" id="CP036432">
    <property type="protein sequence ID" value="QDV85603.1"/>
    <property type="molecule type" value="Genomic_DNA"/>
</dbReference>
<keyword evidence="5" id="KW-0560">Oxidoreductase</keyword>
<gene>
    <name evidence="5" type="ORF">TBK1r_46180</name>
</gene>
<dbReference type="EC" id="1.13.11.-" evidence="5"/>
<dbReference type="PANTHER" id="PTHR10543">
    <property type="entry name" value="BETA-CAROTENE DIOXYGENASE"/>
    <property type="match status" value="1"/>
</dbReference>
<protein>
    <submittedName>
        <fullName evidence="5">Carotenoid cleavage oxygenase</fullName>
        <ecNumber evidence="5">1.13.11.-</ecNumber>
    </submittedName>
</protein>
<comment type="cofactor">
    <cofactor evidence="1">
        <name>Fe(2+)</name>
        <dbReference type="ChEBI" id="CHEBI:29033"/>
    </cofactor>
</comment>
<name>A0ABX5XU93_9BACT</name>
<dbReference type="PANTHER" id="PTHR10543:SF142">
    <property type="entry name" value="OS06G0162550 PROTEIN"/>
    <property type="match status" value="1"/>
</dbReference>
<reference evidence="5 6" key="1">
    <citation type="submission" date="2019-02" db="EMBL/GenBank/DDBJ databases">
        <title>Deep-cultivation of Planctomycetes and their phenomic and genomic characterization uncovers novel biology.</title>
        <authorList>
            <person name="Wiegand S."/>
            <person name="Jogler M."/>
            <person name="Boedeker C."/>
            <person name="Pinto D."/>
            <person name="Vollmers J."/>
            <person name="Rivas-Marin E."/>
            <person name="Kohn T."/>
            <person name="Peeters S.H."/>
            <person name="Heuer A."/>
            <person name="Rast P."/>
            <person name="Oberbeckmann S."/>
            <person name="Bunk B."/>
            <person name="Jeske O."/>
            <person name="Meyerdierks A."/>
            <person name="Storesund J.E."/>
            <person name="Kallscheuer N."/>
            <person name="Luecker S."/>
            <person name="Lage O.M."/>
            <person name="Pohl T."/>
            <person name="Merkel B.J."/>
            <person name="Hornburger P."/>
            <person name="Mueller R.-W."/>
            <person name="Bruemmer F."/>
            <person name="Labrenz M."/>
            <person name="Spormann A.M."/>
            <person name="Op den Camp H."/>
            <person name="Overmann J."/>
            <person name="Amann R."/>
            <person name="Jetten M.S.M."/>
            <person name="Mascher T."/>
            <person name="Medema M.H."/>
            <person name="Devos D.P."/>
            <person name="Kaster A.-K."/>
            <person name="Ovreas L."/>
            <person name="Rohde M."/>
            <person name="Galperin M.Y."/>
            <person name="Jogler C."/>
        </authorList>
    </citation>
    <scope>NUCLEOTIDE SEQUENCE [LARGE SCALE GENOMIC DNA]</scope>
    <source>
        <strain evidence="5 6">TBK1r</strain>
    </source>
</reference>
<evidence type="ECO:0000256" key="1">
    <source>
        <dbReference type="ARBA" id="ARBA00001954"/>
    </source>
</evidence>
<keyword evidence="3" id="KW-0479">Metal-binding</keyword>
<evidence type="ECO:0000313" key="5">
    <source>
        <dbReference type="EMBL" id="QDV85603.1"/>
    </source>
</evidence>
<accession>A0ABX5XU93</accession>
<organism evidence="5 6">
    <name type="scientific">Stieleria magnilauensis</name>
    <dbReference type="NCBI Taxonomy" id="2527963"/>
    <lineage>
        <taxon>Bacteria</taxon>
        <taxon>Pseudomonadati</taxon>
        <taxon>Planctomycetota</taxon>
        <taxon>Planctomycetia</taxon>
        <taxon>Pirellulales</taxon>
        <taxon>Pirellulaceae</taxon>
        <taxon>Stieleria</taxon>
    </lineage>
</organism>
<evidence type="ECO:0000256" key="4">
    <source>
        <dbReference type="ARBA" id="ARBA00023004"/>
    </source>
</evidence>
<sequence length="483" mass="53816">MSEPVSTASSFPTQMPNAYLSGALAPTQDEIARSDLPVVGKLPRDLNGMWVRNGPNPMFPPASHYHWFDGDGMLHGVRIEDGKASYLNRFVRTSSWKKQQQSGRNHSPSYVNARPLEHLQTLAQGARKGGADFFNKANTSLVWHHGKLFALWEAGSPYEIRPEDLGTVGPDNFFGKQQHAVTAHPKIDPVTGELLFFGNSLRGNSVRYGILDRAGRLVHQTTIPVGRIVMMHDFAITQRYTIFFDFPMLVRPLMPLVGGAMLRYRAERGARIGILPRYGSGDQLRWFDVEPGFLFHVLNAWENDDTLTLYACRFPGAPGVLNRSSTSRDQLQLDASMYRWVIDIKSGRVVEGAVDDRPAEFPRVDDALVGAPCRYGYAASFLSNDAPALVKYDLIANTSQRHEFAPSQLAGEGIFVPRPNQVSEDDGYLVSMVHDEADDRSEFVILDCRRFDNDPVIARIPMPQRVPAGFHGVWLDGRSSSSA</sequence>
<evidence type="ECO:0000313" key="6">
    <source>
        <dbReference type="Proteomes" id="UP000318081"/>
    </source>
</evidence>
<dbReference type="RefSeq" id="WP_145215513.1">
    <property type="nucleotide sequence ID" value="NZ_CP036432.1"/>
</dbReference>
<proteinExistence type="inferred from homology"/>
<keyword evidence="6" id="KW-1185">Reference proteome</keyword>
<dbReference type="InterPro" id="IPR004294">
    <property type="entry name" value="Carotenoid_Oase"/>
</dbReference>
<dbReference type="Proteomes" id="UP000318081">
    <property type="component" value="Chromosome"/>
</dbReference>
<keyword evidence="4" id="KW-0408">Iron</keyword>
<dbReference type="GO" id="GO:0016491">
    <property type="term" value="F:oxidoreductase activity"/>
    <property type="evidence" value="ECO:0007669"/>
    <property type="project" value="UniProtKB-KW"/>
</dbReference>
<evidence type="ECO:0000256" key="2">
    <source>
        <dbReference type="ARBA" id="ARBA00006787"/>
    </source>
</evidence>
<evidence type="ECO:0000256" key="3">
    <source>
        <dbReference type="ARBA" id="ARBA00022723"/>
    </source>
</evidence>
<comment type="similarity">
    <text evidence="2">Belongs to the carotenoid oxygenase family.</text>
</comment>